<evidence type="ECO:0000313" key="7">
    <source>
        <dbReference type="Proteomes" id="UP000593594"/>
    </source>
</evidence>
<dbReference type="PANTHER" id="PTHR43537">
    <property type="entry name" value="TRANSCRIPTIONAL REGULATOR, GNTR FAMILY"/>
    <property type="match status" value="1"/>
</dbReference>
<evidence type="ECO:0000256" key="2">
    <source>
        <dbReference type="ARBA" id="ARBA00023125"/>
    </source>
</evidence>
<dbReference type="InterPro" id="IPR036390">
    <property type="entry name" value="WH_DNA-bd_sf"/>
</dbReference>
<sequence length="300" mass="34018">MAKAELVGKILGVLRHENAGAGFHIREQWLADALGVSRSPVRAALGELERLGIVRSEHRQGYFLAAEPGSPAFDGAELPGSDTERIYRQIAQERFARLIGDQVSVAELCRRYGASRAVISRVLARMQEDGLVEKTAGRWTFRPALIDDEAYRESYRYRLLIEPAALLEPGFHMPRTVLARLKQRHEEMIGGGARSQPMPALFDADAEFHEAIADACGNRFLMLAIRQQTQLRRLSEYEKYNERDRLETSFREHLAILNAIECRDLAAASRLMAEHIRHSEDSRPDLAKVRVLAHRRLTRI</sequence>
<reference evidence="6 7" key="1">
    <citation type="submission" date="2020-06" db="EMBL/GenBank/DDBJ databases">
        <title>Genome sequence of 2 isolates from Red Sea Mangroves.</title>
        <authorList>
            <person name="Sefrji F."/>
            <person name="Michoud G."/>
            <person name="Merlino G."/>
            <person name="Daffonchio D."/>
        </authorList>
    </citation>
    <scope>NUCLEOTIDE SEQUENCE [LARGE SCALE GENOMIC DNA]</scope>
    <source>
        <strain evidence="6 7">R1DC25</strain>
    </source>
</reference>
<evidence type="ECO:0000256" key="1">
    <source>
        <dbReference type="ARBA" id="ARBA00023015"/>
    </source>
</evidence>
<dbReference type="SUPFAM" id="SSF46785">
    <property type="entry name" value="Winged helix' DNA-binding domain"/>
    <property type="match status" value="2"/>
</dbReference>
<gene>
    <name evidence="6" type="ORF">HW532_18235</name>
</gene>
<dbReference type="SUPFAM" id="SSF48008">
    <property type="entry name" value="GntR ligand-binding domain-like"/>
    <property type="match status" value="1"/>
</dbReference>
<feature type="domain" description="HTH gntR-type" evidence="4">
    <location>
        <begin position="84"/>
        <end position="141"/>
    </location>
</feature>
<dbReference type="InterPro" id="IPR008920">
    <property type="entry name" value="TF_FadR/GntR_C"/>
</dbReference>
<dbReference type="EMBL" id="CP058214">
    <property type="protein sequence ID" value="QPC44465.1"/>
    <property type="molecule type" value="Genomic_DNA"/>
</dbReference>
<dbReference type="Gene3D" id="1.20.120.530">
    <property type="entry name" value="GntR ligand-binding domain-like"/>
    <property type="match status" value="1"/>
</dbReference>
<dbReference type="RefSeq" id="WP_213161835.1">
    <property type="nucleotide sequence ID" value="NZ_CP058214.1"/>
</dbReference>
<dbReference type="Pfam" id="PF00392">
    <property type="entry name" value="GntR"/>
    <property type="match status" value="1"/>
</dbReference>
<dbReference type="Pfam" id="PF12802">
    <property type="entry name" value="MarR_2"/>
    <property type="match status" value="1"/>
</dbReference>
<feature type="domain" description="HTH gntR-type" evidence="4">
    <location>
        <begin position="6"/>
        <end position="64"/>
    </location>
</feature>
<dbReference type="Proteomes" id="UP000593594">
    <property type="component" value="Chromosome"/>
</dbReference>
<feature type="domain" description="GntR C-terminal" evidence="5">
    <location>
        <begin position="153"/>
        <end position="278"/>
    </location>
</feature>
<accession>A0A7S8C6T4</accession>
<dbReference type="InterPro" id="IPR011711">
    <property type="entry name" value="GntR_C"/>
</dbReference>
<organism evidence="6 7">
    <name type="scientific">Kaustia mangrovi</name>
    <dbReference type="NCBI Taxonomy" id="2593653"/>
    <lineage>
        <taxon>Bacteria</taxon>
        <taxon>Pseudomonadati</taxon>
        <taxon>Pseudomonadota</taxon>
        <taxon>Alphaproteobacteria</taxon>
        <taxon>Hyphomicrobiales</taxon>
        <taxon>Parvibaculaceae</taxon>
        <taxon>Kaustia</taxon>
    </lineage>
</organism>
<dbReference type="SMART" id="SM00895">
    <property type="entry name" value="FCD"/>
    <property type="match status" value="1"/>
</dbReference>
<dbReference type="Pfam" id="PF07729">
    <property type="entry name" value="FCD"/>
    <property type="match status" value="1"/>
</dbReference>
<keyword evidence="2" id="KW-0238">DNA-binding</keyword>
<evidence type="ECO:0000259" key="5">
    <source>
        <dbReference type="SMART" id="SM00895"/>
    </source>
</evidence>
<dbReference type="Gene3D" id="1.10.10.10">
    <property type="entry name" value="Winged helix-like DNA-binding domain superfamily/Winged helix DNA-binding domain"/>
    <property type="match status" value="2"/>
</dbReference>
<dbReference type="GO" id="GO:0003700">
    <property type="term" value="F:DNA-binding transcription factor activity"/>
    <property type="evidence" value="ECO:0007669"/>
    <property type="project" value="InterPro"/>
</dbReference>
<dbReference type="InterPro" id="IPR000524">
    <property type="entry name" value="Tscrpt_reg_HTH_GntR"/>
</dbReference>
<dbReference type="GO" id="GO:0003677">
    <property type="term" value="F:DNA binding"/>
    <property type="evidence" value="ECO:0007669"/>
    <property type="project" value="UniProtKB-KW"/>
</dbReference>
<evidence type="ECO:0000259" key="4">
    <source>
        <dbReference type="SMART" id="SM00345"/>
    </source>
</evidence>
<dbReference type="PANTHER" id="PTHR43537:SF5">
    <property type="entry name" value="UXU OPERON TRANSCRIPTIONAL REGULATOR"/>
    <property type="match status" value="1"/>
</dbReference>
<proteinExistence type="predicted"/>
<keyword evidence="7" id="KW-1185">Reference proteome</keyword>
<evidence type="ECO:0000256" key="3">
    <source>
        <dbReference type="ARBA" id="ARBA00023163"/>
    </source>
</evidence>
<dbReference type="InterPro" id="IPR036388">
    <property type="entry name" value="WH-like_DNA-bd_sf"/>
</dbReference>
<keyword evidence="3" id="KW-0804">Transcription</keyword>
<dbReference type="SMART" id="SM00345">
    <property type="entry name" value="HTH_GNTR"/>
    <property type="match status" value="2"/>
</dbReference>
<name>A0A7S8C6T4_9HYPH</name>
<evidence type="ECO:0000313" key="6">
    <source>
        <dbReference type="EMBL" id="QPC44465.1"/>
    </source>
</evidence>
<dbReference type="AlphaFoldDB" id="A0A7S8C6T4"/>
<dbReference type="InterPro" id="IPR000835">
    <property type="entry name" value="HTH_MarR-typ"/>
</dbReference>
<protein>
    <submittedName>
        <fullName evidence="6">GntR family transcriptional regulator</fullName>
    </submittedName>
</protein>
<dbReference type="KEGG" id="kmn:HW532_18235"/>
<keyword evidence="1" id="KW-0805">Transcription regulation</keyword>